<keyword evidence="4" id="KW-1185">Reference proteome</keyword>
<keyword evidence="1" id="KW-0863">Zinc-finger</keyword>
<dbReference type="PANTHER" id="PTHR20973">
    <property type="entry name" value="NON-SMC ELEMENT 1-RELATED"/>
    <property type="match status" value="1"/>
</dbReference>
<dbReference type="GO" id="GO:0030915">
    <property type="term" value="C:Smc5-Smc6 complex"/>
    <property type="evidence" value="ECO:0007669"/>
    <property type="project" value="UniProtKB-UniRule"/>
</dbReference>
<comment type="subcellular location">
    <subcellularLocation>
        <location evidence="1">Nucleus</location>
    </subcellularLocation>
</comment>
<feature type="region of interest" description="Disordered" evidence="2">
    <location>
        <begin position="169"/>
        <end position="189"/>
    </location>
</feature>
<name>A0A9W6ZKR6_9STRA</name>
<gene>
    <name evidence="3" type="ORF">TrRE_jg11848</name>
</gene>
<evidence type="ECO:0000313" key="3">
    <source>
        <dbReference type="EMBL" id="GMH53092.1"/>
    </source>
</evidence>
<dbReference type="AlphaFoldDB" id="A0A9W6ZKR6"/>
<evidence type="ECO:0000256" key="1">
    <source>
        <dbReference type="RuleBase" id="RU368018"/>
    </source>
</evidence>
<organism evidence="3 4">
    <name type="scientific">Triparma retinervis</name>
    <dbReference type="NCBI Taxonomy" id="2557542"/>
    <lineage>
        <taxon>Eukaryota</taxon>
        <taxon>Sar</taxon>
        <taxon>Stramenopiles</taxon>
        <taxon>Ochrophyta</taxon>
        <taxon>Bolidophyceae</taxon>
        <taxon>Parmales</taxon>
        <taxon>Triparmaceae</taxon>
        <taxon>Triparma</taxon>
    </lineage>
</organism>
<dbReference type="GO" id="GO:0008270">
    <property type="term" value="F:zinc ion binding"/>
    <property type="evidence" value="ECO:0007669"/>
    <property type="project" value="UniProtKB-KW"/>
</dbReference>
<keyword evidence="1" id="KW-0234">DNA repair</keyword>
<feature type="region of interest" description="Disordered" evidence="2">
    <location>
        <begin position="209"/>
        <end position="234"/>
    </location>
</feature>
<keyword evidence="1" id="KW-0479">Metal-binding</keyword>
<protein>
    <recommendedName>
        <fullName evidence="1">Non-structural maintenance of chromosomes element 1 homolog</fullName>
        <ecNumber evidence="1">2.3.2.27</ecNumber>
    </recommendedName>
</protein>
<comment type="caution">
    <text evidence="3">The sequence shown here is derived from an EMBL/GenBank/DDBJ whole genome shotgun (WGS) entry which is preliminary data.</text>
</comment>
<dbReference type="Proteomes" id="UP001165082">
    <property type="component" value="Unassembled WGS sequence"/>
</dbReference>
<reference evidence="3" key="1">
    <citation type="submission" date="2022-07" db="EMBL/GenBank/DDBJ databases">
        <title>Genome analysis of Parmales, a sister group of diatoms, reveals the evolutionary specialization of diatoms from phago-mixotrophs to photoautotrophs.</title>
        <authorList>
            <person name="Ban H."/>
            <person name="Sato S."/>
            <person name="Yoshikawa S."/>
            <person name="Kazumasa Y."/>
            <person name="Nakamura Y."/>
            <person name="Ichinomiya M."/>
            <person name="Saitoh K."/>
            <person name="Sato N."/>
            <person name="Blanc-Mathieu R."/>
            <person name="Endo H."/>
            <person name="Kuwata A."/>
            <person name="Ogata H."/>
        </authorList>
    </citation>
    <scope>NUCLEOTIDE SEQUENCE</scope>
</reference>
<keyword evidence="1" id="KW-0233">DNA recombination</keyword>
<keyword evidence="1" id="KW-0833">Ubl conjugation pathway</keyword>
<dbReference type="GO" id="GO:0005634">
    <property type="term" value="C:nucleus"/>
    <property type="evidence" value="ECO:0007669"/>
    <property type="project" value="UniProtKB-SubCell"/>
</dbReference>
<keyword evidence="1" id="KW-0862">Zinc</keyword>
<dbReference type="EC" id="2.3.2.27" evidence="1"/>
<keyword evidence="1" id="KW-0227">DNA damage</keyword>
<sequence>MAPRSKRSRRSTSSQRATVEESQSVPQSNEINALTSGQKFLLQMVSSRVVLSEDDICETYTTIRSDVGMGVSVEEADKGDEEGAERIALLKEIDKCVGAINGLLTDAGFEIKLAVMDKGARFYVFVNTQADTLAKNFGSKLTVEEMGFFSAGVETIIGIGLEEENEITEDLDDDGDKDSGDGSGVGSRGKLSMSKFIGLRTSPAALVDVPTVGRGGEEDEEGGGGGGGRSSIVKGKPISAKRAEKLLEKFIEDGWLGRGNRDNLVLGVRTYAELPDLCRNFGLNHLPQMVTLR</sequence>
<dbReference type="GO" id="GO:0061630">
    <property type="term" value="F:ubiquitin protein ligase activity"/>
    <property type="evidence" value="ECO:0007669"/>
    <property type="project" value="UniProtKB-EC"/>
</dbReference>
<accession>A0A9W6ZKR6</accession>
<dbReference type="PANTHER" id="PTHR20973:SF0">
    <property type="entry name" value="NON-STRUCTURAL MAINTENANCE OF CHROMOSOMES ELEMENT 1 HOMOLOG"/>
    <property type="match status" value="1"/>
</dbReference>
<feature type="region of interest" description="Disordered" evidence="2">
    <location>
        <begin position="1"/>
        <end position="28"/>
    </location>
</feature>
<feature type="compositionally biased region" description="Basic residues" evidence="2">
    <location>
        <begin position="1"/>
        <end position="10"/>
    </location>
</feature>
<dbReference type="Gene3D" id="3.90.1150.220">
    <property type="match status" value="1"/>
</dbReference>
<dbReference type="GO" id="GO:0000724">
    <property type="term" value="P:double-strand break repair via homologous recombination"/>
    <property type="evidence" value="ECO:0007669"/>
    <property type="project" value="TreeGrafter"/>
</dbReference>
<comment type="similarity">
    <text evidence="1">Belongs to the NSE1 family.</text>
</comment>
<keyword evidence="1" id="KW-0539">Nucleus</keyword>
<dbReference type="Pfam" id="PF07574">
    <property type="entry name" value="SMC_Nse1"/>
    <property type="match status" value="1"/>
</dbReference>
<dbReference type="Gene3D" id="1.10.10.10">
    <property type="entry name" value="Winged helix-like DNA-binding domain superfamily/Winged helix DNA-binding domain"/>
    <property type="match status" value="1"/>
</dbReference>
<dbReference type="EMBL" id="BRXZ01002044">
    <property type="protein sequence ID" value="GMH53092.1"/>
    <property type="molecule type" value="Genomic_DNA"/>
</dbReference>
<keyword evidence="1" id="KW-0808">Transferase</keyword>
<comment type="subunit">
    <text evidence="1">Component of the Smc5-Smc6 complex.</text>
</comment>
<dbReference type="OrthoDB" id="10385465at2759"/>
<dbReference type="InterPro" id="IPR011513">
    <property type="entry name" value="Nse1"/>
</dbReference>
<evidence type="ECO:0000256" key="2">
    <source>
        <dbReference type="SAM" id="MobiDB-lite"/>
    </source>
</evidence>
<comment type="catalytic activity">
    <reaction evidence="1">
        <text>S-ubiquitinyl-[E2 ubiquitin-conjugating enzyme]-L-cysteine + [acceptor protein]-L-lysine = [E2 ubiquitin-conjugating enzyme]-L-cysteine + N(6)-ubiquitinyl-[acceptor protein]-L-lysine.</text>
        <dbReference type="EC" id="2.3.2.27"/>
    </reaction>
</comment>
<proteinExistence type="inferred from homology"/>
<dbReference type="InterPro" id="IPR036388">
    <property type="entry name" value="WH-like_DNA-bd_sf"/>
</dbReference>
<evidence type="ECO:0000313" key="4">
    <source>
        <dbReference type="Proteomes" id="UP001165082"/>
    </source>
</evidence>